<keyword evidence="3" id="KW-1185">Reference proteome</keyword>
<keyword evidence="1" id="KW-1133">Transmembrane helix</keyword>
<dbReference type="AlphaFoldDB" id="A0AA47P3Q2"/>
<comment type="caution">
    <text evidence="2">The sequence shown here is derived from an EMBL/GenBank/DDBJ whole genome shotgun (WGS) entry which is preliminary data.</text>
</comment>
<keyword evidence="1" id="KW-0812">Transmembrane</keyword>
<evidence type="ECO:0000313" key="2">
    <source>
        <dbReference type="EMBL" id="KAK0149616.1"/>
    </source>
</evidence>
<sequence length="475" mass="54206">MTLTSCSCVVTMPSLMKRPYSSKNLAYFSGSFLLWSSRKRMTLCCNTSRNFLGEGTGPEEELRPRRKRSHLGRISVALVWISTFLLYSATLEPISRLTSNMLGFCTWGHWSTSSQMRLPRDPHHVGDVEDAADVERGVGTVVQRVARLVVRLRDVAVELLMLPLADLLGLHHPERLQSDREARRRQKLWADLQSDFNNLQRWLANNKLLLNKNKTHIMIFGTRQRIKFTSNIHSLRISCLDNTLLQKVAHTKYLGLHLDSELSFKYHINHIAHKMNYNLSVLFRSRNCFPFKTLYIVLLLKPHLLLLPYLTIDSVGSYLTAHSQLIIAPCMNPLTCLHLILEDRFTGFTLFSNVYYFDYPSYLKQFLVPFSSTHLLRHTVQLFFFVPVVSKSIAKKSFMFKAPSDWNNLPINIRSISSFRLLGGLGIDVHTVGHHEGRVEAHSKLADDAAAGLRLVLQFIQESLPGATENKSGSD</sequence>
<dbReference type="Proteomes" id="UP001174136">
    <property type="component" value="Unassembled WGS sequence"/>
</dbReference>
<keyword evidence="1" id="KW-0472">Membrane</keyword>
<dbReference type="PANTHER" id="PTHR33332">
    <property type="entry name" value="REVERSE TRANSCRIPTASE DOMAIN-CONTAINING PROTEIN"/>
    <property type="match status" value="1"/>
</dbReference>
<organism evidence="2 3">
    <name type="scientific">Merluccius polli</name>
    <name type="common">Benguela hake</name>
    <name type="synonym">Merluccius cadenati</name>
    <dbReference type="NCBI Taxonomy" id="89951"/>
    <lineage>
        <taxon>Eukaryota</taxon>
        <taxon>Metazoa</taxon>
        <taxon>Chordata</taxon>
        <taxon>Craniata</taxon>
        <taxon>Vertebrata</taxon>
        <taxon>Euteleostomi</taxon>
        <taxon>Actinopterygii</taxon>
        <taxon>Neopterygii</taxon>
        <taxon>Teleostei</taxon>
        <taxon>Neoteleostei</taxon>
        <taxon>Acanthomorphata</taxon>
        <taxon>Zeiogadaria</taxon>
        <taxon>Gadariae</taxon>
        <taxon>Gadiformes</taxon>
        <taxon>Gadoidei</taxon>
        <taxon>Merlucciidae</taxon>
        <taxon>Merluccius</taxon>
    </lineage>
</organism>
<dbReference type="EMBL" id="JAOPHQ010001729">
    <property type="protein sequence ID" value="KAK0149616.1"/>
    <property type="molecule type" value="Genomic_DNA"/>
</dbReference>
<evidence type="ECO:0000313" key="3">
    <source>
        <dbReference type="Proteomes" id="UP001174136"/>
    </source>
</evidence>
<name>A0AA47P3Q2_MERPO</name>
<reference evidence="2" key="1">
    <citation type="journal article" date="2023" name="Front. Mar. Sci.">
        <title>A new Merluccius polli reference genome to investigate the effects of global change in West African waters.</title>
        <authorList>
            <person name="Mateo J.L."/>
            <person name="Blanco-Fernandez C."/>
            <person name="Garcia-Vazquez E."/>
            <person name="Machado-Schiaffino G."/>
        </authorList>
    </citation>
    <scope>NUCLEOTIDE SEQUENCE</scope>
    <source>
        <strain evidence="2">C29</strain>
        <tissue evidence="2">Fin</tissue>
    </source>
</reference>
<protein>
    <submittedName>
        <fullName evidence="2">Uncharacterized protein</fullName>
    </submittedName>
</protein>
<gene>
    <name evidence="2" type="ORF">N1851_009629</name>
</gene>
<evidence type="ECO:0000256" key="1">
    <source>
        <dbReference type="SAM" id="Phobius"/>
    </source>
</evidence>
<proteinExistence type="predicted"/>
<feature type="transmembrane region" description="Helical" evidence="1">
    <location>
        <begin position="71"/>
        <end position="89"/>
    </location>
</feature>
<accession>A0AA47P3Q2</accession>